<dbReference type="AlphaFoldDB" id="A0A6J6NYU2"/>
<dbReference type="GO" id="GO:0005737">
    <property type="term" value="C:cytoplasm"/>
    <property type="evidence" value="ECO:0007669"/>
    <property type="project" value="UniProtKB-SubCell"/>
</dbReference>
<accession>A0A6J6NYU2</accession>
<dbReference type="InterPro" id="IPR009012">
    <property type="entry name" value="GrpE_head"/>
</dbReference>
<evidence type="ECO:0000256" key="2">
    <source>
        <dbReference type="ARBA" id="ARBA00009054"/>
    </source>
</evidence>
<evidence type="ECO:0000256" key="6">
    <source>
        <dbReference type="ARBA" id="ARBA00023186"/>
    </source>
</evidence>
<dbReference type="EMBL" id="CAFBPW010000225">
    <property type="protein sequence ID" value="CAB5038797.1"/>
    <property type="molecule type" value="Genomic_DNA"/>
</dbReference>
<dbReference type="CDD" id="cd00446">
    <property type="entry name" value="GrpE"/>
    <property type="match status" value="1"/>
</dbReference>
<dbReference type="FunFam" id="2.30.22.10:FF:000001">
    <property type="entry name" value="Protein GrpE"/>
    <property type="match status" value="1"/>
</dbReference>
<keyword evidence="6" id="KW-0143">Chaperone</keyword>
<dbReference type="HAMAP" id="MF_01151">
    <property type="entry name" value="GrpE"/>
    <property type="match status" value="1"/>
</dbReference>
<keyword evidence="4" id="KW-0963">Cytoplasm</keyword>
<evidence type="ECO:0000256" key="5">
    <source>
        <dbReference type="ARBA" id="ARBA00023016"/>
    </source>
</evidence>
<dbReference type="Gene3D" id="3.90.20.20">
    <property type="match status" value="1"/>
</dbReference>
<evidence type="ECO:0000313" key="8">
    <source>
        <dbReference type="EMBL" id="CAB4689644.1"/>
    </source>
</evidence>
<feature type="region of interest" description="Disordered" evidence="7">
    <location>
        <begin position="1"/>
        <end position="28"/>
    </location>
</feature>
<dbReference type="InterPro" id="IPR013805">
    <property type="entry name" value="GrpE_CC"/>
</dbReference>
<evidence type="ECO:0000256" key="3">
    <source>
        <dbReference type="ARBA" id="ARBA00011738"/>
    </source>
</evidence>
<dbReference type="GO" id="GO:0000774">
    <property type="term" value="F:adenyl-nucleotide exchange factor activity"/>
    <property type="evidence" value="ECO:0007669"/>
    <property type="project" value="InterPro"/>
</dbReference>
<dbReference type="GO" id="GO:0051087">
    <property type="term" value="F:protein-folding chaperone binding"/>
    <property type="evidence" value="ECO:0007669"/>
    <property type="project" value="InterPro"/>
</dbReference>
<dbReference type="SUPFAM" id="SSF58014">
    <property type="entry name" value="Coiled-coil domain of nucleotide exchange factor GrpE"/>
    <property type="match status" value="1"/>
</dbReference>
<evidence type="ECO:0000256" key="4">
    <source>
        <dbReference type="ARBA" id="ARBA00022490"/>
    </source>
</evidence>
<dbReference type="PROSITE" id="PS01071">
    <property type="entry name" value="GRPE"/>
    <property type="match status" value="1"/>
</dbReference>
<comment type="subcellular location">
    <subcellularLocation>
        <location evidence="1">Cytoplasm</location>
    </subcellularLocation>
</comment>
<name>A0A6J6NYU2_9ZZZZ</name>
<dbReference type="EMBL" id="CAEZXS010000023">
    <property type="protein sequence ID" value="CAB4689644.1"/>
    <property type="molecule type" value="Genomic_DNA"/>
</dbReference>
<evidence type="ECO:0000256" key="1">
    <source>
        <dbReference type="ARBA" id="ARBA00004496"/>
    </source>
</evidence>
<evidence type="ECO:0000313" key="9">
    <source>
        <dbReference type="EMBL" id="CAB5038797.1"/>
    </source>
</evidence>
<comment type="subunit">
    <text evidence="3">Homodimer.</text>
</comment>
<dbReference type="GO" id="GO:0051082">
    <property type="term" value="F:unfolded protein binding"/>
    <property type="evidence" value="ECO:0007669"/>
    <property type="project" value="TreeGrafter"/>
</dbReference>
<keyword evidence="5" id="KW-0346">Stress response</keyword>
<reference evidence="8" key="1">
    <citation type="submission" date="2020-05" db="EMBL/GenBank/DDBJ databases">
        <authorList>
            <person name="Chiriac C."/>
            <person name="Salcher M."/>
            <person name="Ghai R."/>
            <person name="Kavagutti S V."/>
        </authorList>
    </citation>
    <scope>NUCLEOTIDE SEQUENCE</scope>
</reference>
<dbReference type="PANTHER" id="PTHR21237:SF23">
    <property type="entry name" value="GRPE PROTEIN HOMOLOG, MITOCHONDRIAL"/>
    <property type="match status" value="1"/>
</dbReference>
<comment type="similarity">
    <text evidence="2">Belongs to the GrpE family.</text>
</comment>
<dbReference type="SUPFAM" id="SSF51064">
    <property type="entry name" value="Head domain of nucleotide exchange factor GrpE"/>
    <property type="match status" value="1"/>
</dbReference>
<proteinExistence type="inferred from homology"/>
<evidence type="ECO:0000256" key="7">
    <source>
        <dbReference type="SAM" id="MobiDB-lite"/>
    </source>
</evidence>
<organism evidence="8">
    <name type="scientific">freshwater metagenome</name>
    <dbReference type="NCBI Taxonomy" id="449393"/>
    <lineage>
        <taxon>unclassified sequences</taxon>
        <taxon>metagenomes</taxon>
        <taxon>ecological metagenomes</taxon>
    </lineage>
</organism>
<dbReference type="GO" id="GO:0042803">
    <property type="term" value="F:protein homodimerization activity"/>
    <property type="evidence" value="ECO:0007669"/>
    <property type="project" value="InterPro"/>
</dbReference>
<dbReference type="PANTHER" id="PTHR21237">
    <property type="entry name" value="GRPE PROTEIN"/>
    <property type="match status" value="1"/>
</dbReference>
<gene>
    <name evidence="8" type="ORF">UFOPK2582_00327</name>
    <name evidence="9" type="ORF">UFOPK4173_01595</name>
</gene>
<protein>
    <submittedName>
        <fullName evidence="8">Unannotated protein</fullName>
    </submittedName>
</protein>
<dbReference type="Pfam" id="PF01025">
    <property type="entry name" value="GrpE"/>
    <property type="match status" value="1"/>
</dbReference>
<dbReference type="InterPro" id="IPR000740">
    <property type="entry name" value="GrpE"/>
</dbReference>
<sequence>MSSGESPLEDDLDPEQSSPPPDLGDISADLSEMEDLLKSLGIDAEIIDAEADADAAVLEAVELAGRLEAERDEYLDLARRVQADFENYKRRVDQQNVELRARAAEQLARELLPVLDAGEAASAQGMQDAAAIYNQLLSTLEKQGLASVAESDVEFDPNIHEAVMHEEGESEGEAAVVTEILRTGYLWNDRVLRPAMVKVLG</sequence>
<dbReference type="PRINTS" id="PR00773">
    <property type="entry name" value="GRPEPROTEIN"/>
</dbReference>
<dbReference type="GO" id="GO:0006457">
    <property type="term" value="P:protein folding"/>
    <property type="evidence" value="ECO:0007669"/>
    <property type="project" value="InterPro"/>
</dbReference>
<dbReference type="Gene3D" id="2.30.22.10">
    <property type="entry name" value="Head domain of nucleotide exchange factor GrpE"/>
    <property type="match status" value="1"/>
</dbReference>